<accession>A0A7K3LZY4</accession>
<sequence length="187" mass="19842">MAISDGLYQIGPAAGRLLITTGRTGLGARAGHDLTLEPTGWQGSVVVNTAEPKQSSVQVDVRADTIEVLEGTGGVKPLTDSDRADIKHNIRSKVLYTDQYPIITFRSTDIAGALDAFTIGGELTIRDTARHVVVQGSVADDGRVRAVAMVKQTEWGIKPYSAFLGALKLADDVKIEVDAVLSPDPAM</sequence>
<gene>
    <name evidence="3" type="ORF">F7O44_05875</name>
</gene>
<dbReference type="PANTHER" id="PTHR34406:SF1">
    <property type="entry name" value="PROTEIN YCEI"/>
    <property type="match status" value="1"/>
</dbReference>
<keyword evidence="4" id="KW-1185">Reference proteome</keyword>
<comment type="similarity">
    <text evidence="1">Belongs to the UPF0312 family.</text>
</comment>
<name>A0A7K3LZY4_9ACTN</name>
<organism evidence="3 4">
    <name type="scientific">Phytoactinopolyspora mesophila</name>
    <dbReference type="NCBI Taxonomy" id="2650750"/>
    <lineage>
        <taxon>Bacteria</taxon>
        <taxon>Bacillati</taxon>
        <taxon>Actinomycetota</taxon>
        <taxon>Actinomycetes</taxon>
        <taxon>Jiangellales</taxon>
        <taxon>Jiangellaceae</taxon>
        <taxon>Phytoactinopolyspora</taxon>
    </lineage>
</organism>
<proteinExistence type="inferred from homology"/>
<evidence type="ECO:0000313" key="3">
    <source>
        <dbReference type="EMBL" id="NDL56596.1"/>
    </source>
</evidence>
<evidence type="ECO:0000256" key="1">
    <source>
        <dbReference type="ARBA" id="ARBA00008812"/>
    </source>
</evidence>
<dbReference type="EMBL" id="WLZY01000001">
    <property type="protein sequence ID" value="NDL56596.1"/>
    <property type="molecule type" value="Genomic_DNA"/>
</dbReference>
<evidence type="ECO:0000313" key="4">
    <source>
        <dbReference type="Proteomes" id="UP000460435"/>
    </source>
</evidence>
<reference evidence="3 4" key="1">
    <citation type="submission" date="2019-11" db="EMBL/GenBank/DDBJ databases">
        <authorList>
            <person name="Li X.-J."/>
            <person name="Feng X.-M."/>
        </authorList>
    </citation>
    <scope>NUCLEOTIDE SEQUENCE [LARGE SCALE GENOMIC DNA]</scope>
    <source>
        <strain evidence="3 4">XMNu-373</strain>
    </source>
</reference>
<dbReference type="Pfam" id="PF04264">
    <property type="entry name" value="YceI"/>
    <property type="match status" value="1"/>
</dbReference>
<dbReference type="InterPro" id="IPR036761">
    <property type="entry name" value="TTHA0802/YceI-like_sf"/>
</dbReference>
<dbReference type="PANTHER" id="PTHR34406">
    <property type="entry name" value="PROTEIN YCEI"/>
    <property type="match status" value="1"/>
</dbReference>
<dbReference type="RefSeq" id="WP_162449152.1">
    <property type="nucleotide sequence ID" value="NZ_WLZY01000001.1"/>
</dbReference>
<dbReference type="Gene3D" id="2.40.128.110">
    <property type="entry name" value="Lipid/polyisoprenoid-binding, YceI-like"/>
    <property type="match status" value="1"/>
</dbReference>
<evidence type="ECO:0000259" key="2">
    <source>
        <dbReference type="SMART" id="SM00867"/>
    </source>
</evidence>
<dbReference type="Proteomes" id="UP000460435">
    <property type="component" value="Unassembled WGS sequence"/>
</dbReference>
<dbReference type="SUPFAM" id="SSF101874">
    <property type="entry name" value="YceI-like"/>
    <property type="match status" value="1"/>
</dbReference>
<comment type="caution">
    <text evidence="3">The sequence shown here is derived from an EMBL/GenBank/DDBJ whole genome shotgun (WGS) entry which is preliminary data.</text>
</comment>
<protein>
    <submittedName>
        <fullName evidence="3">YceI family protein</fullName>
    </submittedName>
</protein>
<dbReference type="AlphaFoldDB" id="A0A7K3LZY4"/>
<feature type="domain" description="Lipid/polyisoprenoid-binding YceI-like" evidence="2">
    <location>
        <begin position="7"/>
        <end position="182"/>
    </location>
</feature>
<dbReference type="SMART" id="SM00867">
    <property type="entry name" value="YceI"/>
    <property type="match status" value="1"/>
</dbReference>
<dbReference type="InterPro" id="IPR007372">
    <property type="entry name" value="Lipid/polyisoprenoid-bd_YceI"/>
</dbReference>